<evidence type="ECO:0000256" key="2">
    <source>
        <dbReference type="ARBA" id="ARBA00009622"/>
    </source>
</evidence>
<dbReference type="EMBL" id="BAABAB010000058">
    <property type="protein sequence ID" value="GAA3644095.1"/>
    <property type="molecule type" value="Genomic_DNA"/>
</dbReference>
<keyword evidence="8" id="KW-0505">Motor protein</keyword>
<keyword evidence="11" id="KW-1185">Reference proteome</keyword>
<keyword evidence="5" id="KW-0677">Repeat</keyword>
<protein>
    <recommendedName>
        <fullName evidence="12">Tetratricopeptide repeat protein</fullName>
    </recommendedName>
</protein>
<evidence type="ECO:0000256" key="7">
    <source>
        <dbReference type="ARBA" id="ARBA00023054"/>
    </source>
</evidence>
<name>A0ABP7B0D3_9ACTN</name>
<dbReference type="SMART" id="SM00028">
    <property type="entry name" value="TPR"/>
    <property type="match status" value="7"/>
</dbReference>
<evidence type="ECO:0000256" key="4">
    <source>
        <dbReference type="ARBA" id="ARBA00022701"/>
    </source>
</evidence>
<evidence type="ECO:0000256" key="1">
    <source>
        <dbReference type="ARBA" id="ARBA00004245"/>
    </source>
</evidence>
<dbReference type="InterPro" id="IPR019734">
    <property type="entry name" value="TPR_rpt"/>
</dbReference>
<reference evidence="11" key="1">
    <citation type="journal article" date="2019" name="Int. J. Syst. Evol. Microbiol.">
        <title>The Global Catalogue of Microorganisms (GCM) 10K type strain sequencing project: providing services to taxonomists for standard genome sequencing and annotation.</title>
        <authorList>
            <consortium name="The Broad Institute Genomics Platform"/>
            <consortium name="The Broad Institute Genome Sequencing Center for Infectious Disease"/>
            <person name="Wu L."/>
            <person name="Ma J."/>
        </authorList>
    </citation>
    <scope>NUCLEOTIDE SEQUENCE [LARGE SCALE GENOMIC DNA]</scope>
    <source>
        <strain evidence="11">JCM 16929</strain>
    </source>
</reference>
<accession>A0ABP7B0D3</accession>
<dbReference type="Pfam" id="PF13374">
    <property type="entry name" value="TPR_10"/>
    <property type="match status" value="1"/>
</dbReference>
<keyword evidence="3" id="KW-0963">Cytoplasm</keyword>
<dbReference type="SUPFAM" id="SSF48452">
    <property type="entry name" value="TPR-like"/>
    <property type="match status" value="3"/>
</dbReference>
<evidence type="ECO:0000313" key="10">
    <source>
        <dbReference type="EMBL" id="GAA3644095.1"/>
    </source>
</evidence>
<keyword evidence="6" id="KW-0802">TPR repeat</keyword>
<organism evidence="10 11">
    <name type="scientific">Microlunatus ginsengisoli</name>
    <dbReference type="NCBI Taxonomy" id="363863"/>
    <lineage>
        <taxon>Bacteria</taxon>
        <taxon>Bacillati</taxon>
        <taxon>Actinomycetota</taxon>
        <taxon>Actinomycetes</taxon>
        <taxon>Propionibacteriales</taxon>
        <taxon>Propionibacteriaceae</taxon>
        <taxon>Microlunatus</taxon>
    </lineage>
</organism>
<dbReference type="PANTHER" id="PTHR45783">
    <property type="entry name" value="KINESIN LIGHT CHAIN"/>
    <property type="match status" value="1"/>
</dbReference>
<dbReference type="InterPro" id="IPR011990">
    <property type="entry name" value="TPR-like_helical_dom_sf"/>
</dbReference>
<comment type="subcellular location">
    <subcellularLocation>
        <location evidence="1">Cytoplasm</location>
        <location evidence="1">Cytoskeleton</location>
    </subcellularLocation>
</comment>
<evidence type="ECO:0000256" key="6">
    <source>
        <dbReference type="ARBA" id="ARBA00022803"/>
    </source>
</evidence>
<evidence type="ECO:0000256" key="5">
    <source>
        <dbReference type="ARBA" id="ARBA00022737"/>
    </source>
</evidence>
<evidence type="ECO:0000256" key="8">
    <source>
        <dbReference type="ARBA" id="ARBA00023175"/>
    </source>
</evidence>
<keyword evidence="4" id="KW-0493">Microtubule</keyword>
<keyword evidence="9" id="KW-0206">Cytoskeleton</keyword>
<dbReference type="Pfam" id="PF13424">
    <property type="entry name" value="TPR_12"/>
    <property type="match status" value="2"/>
</dbReference>
<dbReference type="Gene3D" id="1.25.40.10">
    <property type="entry name" value="Tetratricopeptide repeat domain"/>
    <property type="match status" value="2"/>
</dbReference>
<comment type="caution">
    <text evidence="10">The sequence shown here is derived from an EMBL/GenBank/DDBJ whole genome shotgun (WGS) entry which is preliminary data.</text>
</comment>
<dbReference type="PANTHER" id="PTHR45783:SF3">
    <property type="entry name" value="KINESIN LIGHT CHAIN"/>
    <property type="match status" value="1"/>
</dbReference>
<sequence length="368" mass="40686">MWELVRARYRHRQALLFVRVGDQLSAEKMAARAVQLMRHRLAHRSAASHHELFDALITHAQILTSLMRLGQAEAAYADALKVSDTVNPTTQQRVHVAQVLIAKADVHRRRADYPQADATLAACLELLDSLASSQHLIGPWNNMAGIVAKETGRFEEAAKHYATALARCGSDDEFRASILHNLAGLAYMEGRFREAEQPARVAVELRQALNGPGSTLVAADRVVLGAVLAEIGEQEQAEQHLRDALTIWRDQFGTDHYEVGATLHTLASLHLQQGKLREASAELSKALRIKVRVLGPDHPEVATILSNIGVLHARAGRWDQAQQHQANALSVLSARYGVNHPFTLRAQARLTDRPHEPTCTVQDRHDDG</sequence>
<evidence type="ECO:0000256" key="9">
    <source>
        <dbReference type="ARBA" id="ARBA00023212"/>
    </source>
</evidence>
<gene>
    <name evidence="10" type="ORF">GCM10022236_53400</name>
</gene>
<comment type="similarity">
    <text evidence="2">Belongs to the kinesin light chain family.</text>
</comment>
<evidence type="ECO:0000256" key="3">
    <source>
        <dbReference type="ARBA" id="ARBA00022490"/>
    </source>
</evidence>
<keyword evidence="7" id="KW-0175">Coiled coil</keyword>
<dbReference type="InterPro" id="IPR002151">
    <property type="entry name" value="Kinesin_light"/>
</dbReference>
<evidence type="ECO:0008006" key="12">
    <source>
        <dbReference type="Google" id="ProtNLM"/>
    </source>
</evidence>
<dbReference type="RefSeq" id="WP_344810168.1">
    <property type="nucleotide sequence ID" value="NZ_BAABAB010000058.1"/>
</dbReference>
<proteinExistence type="inferred from homology"/>
<evidence type="ECO:0000313" key="11">
    <source>
        <dbReference type="Proteomes" id="UP001501490"/>
    </source>
</evidence>
<dbReference type="Proteomes" id="UP001501490">
    <property type="component" value="Unassembled WGS sequence"/>
</dbReference>